<dbReference type="PROSITE" id="PS50092">
    <property type="entry name" value="TSP1"/>
    <property type="match status" value="2"/>
</dbReference>
<dbReference type="Proteomes" id="UP000887575">
    <property type="component" value="Unassembled WGS sequence"/>
</dbReference>
<keyword evidence="1" id="KW-0732">Signal</keyword>
<accession>A0AAF3FDX5</accession>
<keyword evidence="2" id="KW-1185">Reference proteome</keyword>
<dbReference type="WBParaSite" id="MBELARI_LOCUS52">
    <property type="protein sequence ID" value="MBELARI_LOCUS52"/>
    <property type="gene ID" value="MBELARI_LOCUS52"/>
</dbReference>
<sequence>MKNLATILLFLALPQMSAATCPACPTGGVWTGWSRATTCSATCGMNGQVLQKRTCSSYRWGCPCTGAYSRLQKCPNTPCATAPKCATPYTVQAATQKCGPIPADPAPATETCSVAVDACWCPPKGLWSGWKNDGTCTKTCGLCGTVKQERTCLSAEWGCNCTGVATRTKNCPPAPCPTGVECCHAKKPVINLQTNGTVCGPVIADDPVYPNNCRCATCTAASLTKLTASPYSAFTSGVLDKSACYKFNAVCTSLAGHPASIEFNNGDNGVITGTPQVQANIARASDGSGWQYTVGNATVDVSKIGCLSVTCINSPQFCG</sequence>
<dbReference type="InterPro" id="IPR000884">
    <property type="entry name" value="TSP1_rpt"/>
</dbReference>
<protein>
    <submittedName>
        <fullName evidence="3">Uncharacterized protein</fullName>
    </submittedName>
</protein>
<organism evidence="2 3">
    <name type="scientific">Mesorhabditis belari</name>
    <dbReference type="NCBI Taxonomy" id="2138241"/>
    <lineage>
        <taxon>Eukaryota</taxon>
        <taxon>Metazoa</taxon>
        <taxon>Ecdysozoa</taxon>
        <taxon>Nematoda</taxon>
        <taxon>Chromadorea</taxon>
        <taxon>Rhabditida</taxon>
        <taxon>Rhabditina</taxon>
        <taxon>Rhabditomorpha</taxon>
        <taxon>Rhabditoidea</taxon>
        <taxon>Rhabditidae</taxon>
        <taxon>Mesorhabditinae</taxon>
        <taxon>Mesorhabditis</taxon>
    </lineage>
</organism>
<evidence type="ECO:0000313" key="3">
    <source>
        <dbReference type="WBParaSite" id="MBELARI_LOCUS52"/>
    </source>
</evidence>
<name>A0AAF3FDX5_9BILA</name>
<reference evidence="3" key="1">
    <citation type="submission" date="2024-02" db="UniProtKB">
        <authorList>
            <consortium name="WormBaseParasite"/>
        </authorList>
    </citation>
    <scope>IDENTIFICATION</scope>
</reference>
<dbReference type="AlphaFoldDB" id="A0AAF3FDX5"/>
<dbReference type="PANTHER" id="PTHR31936:SF7">
    <property type="entry name" value="SHK DOMAIN-CONTAINING PROTEIN"/>
    <property type="match status" value="1"/>
</dbReference>
<dbReference type="SUPFAM" id="SSF82895">
    <property type="entry name" value="TSP-1 type 1 repeat"/>
    <property type="match status" value="1"/>
</dbReference>
<feature type="signal peptide" evidence="1">
    <location>
        <begin position="1"/>
        <end position="19"/>
    </location>
</feature>
<proteinExistence type="predicted"/>
<dbReference type="PANTHER" id="PTHR31936">
    <property type="entry name" value="PROTEIN CBG18744"/>
    <property type="match status" value="1"/>
</dbReference>
<evidence type="ECO:0000313" key="2">
    <source>
        <dbReference type="Proteomes" id="UP000887575"/>
    </source>
</evidence>
<feature type="chain" id="PRO_5042064734" evidence="1">
    <location>
        <begin position="20"/>
        <end position="319"/>
    </location>
</feature>
<evidence type="ECO:0000256" key="1">
    <source>
        <dbReference type="SAM" id="SignalP"/>
    </source>
</evidence>
<dbReference type="InterPro" id="IPR036383">
    <property type="entry name" value="TSP1_rpt_sf"/>
</dbReference>